<dbReference type="PANTHER" id="PTHR43080:SF2">
    <property type="entry name" value="CBS DOMAIN-CONTAINING PROTEIN"/>
    <property type="match status" value="1"/>
</dbReference>
<protein>
    <recommendedName>
        <fullName evidence="3">CBS domain-containing protein</fullName>
    </recommendedName>
</protein>
<reference evidence="4 5" key="1">
    <citation type="submission" date="2015-07" db="EMBL/GenBank/DDBJ databases">
        <title>Genome analysis of myxobacterium Chondromyces crocatus Cm c5 reveals a high potential for natural compound synthesis and the genetic basis for the loss of fruiting body formation.</title>
        <authorList>
            <person name="Zaburannyi N."/>
            <person name="Bunk B."/>
            <person name="Maier J."/>
            <person name="Overmann J."/>
            <person name="Mueller R."/>
        </authorList>
    </citation>
    <scope>NUCLEOTIDE SEQUENCE [LARGE SCALE GENOMIC DNA]</scope>
    <source>
        <strain evidence="4 5">Cm c5</strain>
    </source>
</reference>
<dbReference type="InterPro" id="IPR051257">
    <property type="entry name" value="Diverse_CBS-Domain"/>
</dbReference>
<dbReference type="PANTHER" id="PTHR43080">
    <property type="entry name" value="CBS DOMAIN-CONTAINING PROTEIN CBSX3, MITOCHONDRIAL"/>
    <property type="match status" value="1"/>
</dbReference>
<organism evidence="4 5">
    <name type="scientific">Chondromyces crocatus</name>
    <dbReference type="NCBI Taxonomy" id="52"/>
    <lineage>
        <taxon>Bacteria</taxon>
        <taxon>Pseudomonadati</taxon>
        <taxon>Myxococcota</taxon>
        <taxon>Polyangia</taxon>
        <taxon>Polyangiales</taxon>
        <taxon>Polyangiaceae</taxon>
        <taxon>Chondromyces</taxon>
    </lineage>
</organism>
<evidence type="ECO:0000313" key="5">
    <source>
        <dbReference type="Proteomes" id="UP000067626"/>
    </source>
</evidence>
<evidence type="ECO:0000259" key="3">
    <source>
        <dbReference type="PROSITE" id="PS51371"/>
    </source>
</evidence>
<dbReference type="Gene3D" id="3.10.580.10">
    <property type="entry name" value="CBS-domain"/>
    <property type="match status" value="2"/>
</dbReference>
<dbReference type="SUPFAM" id="SSF54631">
    <property type="entry name" value="CBS-domain pair"/>
    <property type="match status" value="1"/>
</dbReference>
<dbReference type="SMART" id="SM00116">
    <property type="entry name" value="CBS"/>
    <property type="match status" value="2"/>
</dbReference>
<name>A0A0K1EJN7_CHOCO</name>
<accession>A0A0K1EJN7</accession>
<dbReference type="PROSITE" id="PS51371">
    <property type="entry name" value="CBS"/>
    <property type="match status" value="2"/>
</dbReference>
<keyword evidence="1 2" id="KW-0129">CBS domain</keyword>
<dbReference type="RefSeq" id="WP_050432701.1">
    <property type="nucleotide sequence ID" value="NZ_CP012159.1"/>
</dbReference>
<dbReference type="InterPro" id="IPR000644">
    <property type="entry name" value="CBS_dom"/>
</dbReference>
<dbReference type="InterPro" id="IPR046342">
    <property type="entry name" value="CBS_dom_sf"/>
</dbReference>
<dbReference type="Pfam" id="PF00571">
    <property type="entry name" value="CBS"/>
    <property type="match status" value="2"/>
</dbReference>
<evidence type="ECO:0000256" key="2">
    <source>
        <dbReference type="PROSITE-ProRule" id="PRU00703"/>
    </source>
</evidence>
<dbReference type="KEGG" id="ccro:CMC5_049730"/>
<evidence type="ECO:0000313" key="4">
    <source>
        <dbReference type="EMBL" id="AKT40818.1"/>
    </source>
</evidence>
<dbReference type="OrthoDB" id="9802114at2"/>
<keyword evidence="5" id="KW-1185">Reference proteome</keyword>
<gene>
    <name evidence="4" type="ORF">CMC5_049730</name>
</gene>
<dbReference type="AlphaFoldDB" id="A0A0K1EJN7"/>
<dbReference type="EMBL" id="CP012159">
    <property type="protein sequence ID" value="AKT40818.1"/>
    <property type="molecule type" value="Genomic_DNA"/>
</dbReference>
<dbReference type="Proteomes" id="UP000067626">
    <property type="component" value="Chromosome"/>
</dbReference>
<feature type="domain" description="CBS" evidence="3">
    <location>
        <begin position="10"/>
        <end position="66"/>
    </location>
</feature>
<dbReference type="STRING" id="52.CMC5_049730"/>
<proteinExistence type="predicted"/>
<sequence length="163" mass="17836">MKTLRVRDIMTTDVHTLHAGISVMEAVRKMSECGISGAPVLDAGRIVGLVSKSDLVTPGRAYEKEPRYTIDGLMSRVVYAVRPGDPVMTAVRLMVAEKIHRAVVVTEEGALVGMLTPMDIMRALAEGDHVQEGDYALEARREMHPDPEFAVGYGERWGAQLTS</sequence>
<evidence type="ECO:0000256" key="1">
    <source>
        <dbReference type="ARBA" id="ARBA00023122"/>
    </source>
</evidence>
<feature type="domain" description="CBS" evidence="3">
    <location>
        <begin position="74"/>
        <end position="132"/>
    </location>
</feature>